<dbReference type="AlphaFoldDB" id="A0AA40CQT6"/>
<accession>A0AA40CQT6</accession>
<dbReference type="GO" id="GO:0052689">
    <property type="term" value="F:carboxylic ester hydrolase activity"/>
    <property type="evidence" value="ECO:0007669"/>
    <property type="project" value="TreeGrafter"/>
</dbReference>
<dbReference type="InterPro" id="IPR002018">
    <property type="entry name" value="CarbesteraseB"/>
</dbReference>
<reference evidence="5" key="1">
    <citation type="submission" date="2023-06" db="EMBL/GenBank/DDBJ databases">
        <title>Multi-omics analyses reveal the molecular pathogenesis toolkit of Lasiodiplodia hormozganensis, a cross-kingdom pathogen.</title>
        <authorList>
            <person name="Felix C."/>
            <person name="Meneses R."/>
            <person name="Goncalves M.F.M."/>
            <person name="Tilleman L."/>
            <person name="Duarte A.S."/>
            <person name="Jorrin-Novo J.V."/>
            <person name="Van De Peer Y."/>
            <person name="Deforce D."/>
            <person name="Van Nieuwerburgh F."/>
            <person name="Esteves A.C."/>
            <person name="Alves A."/>
        </authorList>
    </citation>
    <scope>NUCLEOTIDE SEQUENCE</scope>
    <source>
        <strain evidence="5">CBS 339.90</strain>
    </source>
</reference>
<dbReference type="InterPro" id="IPR050654">
    <property type="entry name" value="AChE-related_enzymes"/>
</dbReference>
<evidence type="ECO:0000256" key="2">
    <source>
        <dbReference type="ARBA" id="ARBA00022801"/>
    </source>
</evidence>
<evidence type="ECO:0000256" key="3">
    <source>
        <dbReference type="RuleBase" id="RU361235"/>
    </source>
</evidence>
<comment type="similarity">
    <text evidence="1 3">Belongs to the type-B carboxylesterase/lipase family.</text>
</comment>
<feature type="domain" description="Carboxylesterase type B" evidence="4">
    <location>
        <begin position="29"/>
        <end position="361"/>
    </location>
</feature>
<dbReference type="Pfam" id="PF00135">
    <property type="entry name" value="COesterase"/>
    <property type="match status" value="2"/>
</dbReference>
<gene>
    <name evidence="5" type="primary">Ache_1</name>
    <name evidence="5" type="ORF">DIS24_g7904</name>
</gene>
<dbReference type="Gene3D" id="3.40.50.1820">
    <property type="entry name" value="alpha/beta hydrolase"/>
    <property type="match status" value="1"/>
</dbReference>
<proteinExistence type="inferred from homology"/>
<organism evidence="5 6">
    <name type="scientific">Lasiodiplodia hormozganensis</name>
    <dbReference type="NCBI Taxonomy" id="869390"/>
    <lineage>
        <taxon>Eukaryota</taxon>
        <taxon>Fungi</taxon>
        <taxon>Dikarya</taxon>
        <taxon>Ascomycota</taxon>
        <taxon>Pezizomycotina</taxon>
        <taxon>Dothideomycetes</taxon>
        <taxon>Dothideomycetes incertae sedis</taxon>
        <taxon>Botryosphaeriales</taxon>
        <taxon>Botryosphaeriaceae</taxon>
        <taxon>Lasiodiplodia</taxon>
    </lineage>
</organism>
<keyword evidence="3" id="KW-0732">Signal</keyword>
<keyword evidence="6" id="KW-1185">Reference proteome</keyword>
<name>A0AA40CQT6_9PEZI</name>
<dbReference type="PANTHER" id="PTHR43918:SF4">
    <property type="entry name" value="CARBOXYLIC ESTER HYDROLASE"/>
    <property type="match status" value="1"/>
</dbReference>
<feature type="domain" description="Carboxylesterase type B" evidence="4">
    <location>
        <begin position="370"/>
        <end position="489"/>
    </location>
</feature>
<comment type="caution">
    <text evidence="5">The sequence shown here is derived from an EMBL/GenBank/DDBJ whole genome shotgun (WGS) entry which is preliminary data.</text>
</comment>
<dbReference type="SUPFAM" id="SSF53474">
    <property type="entry name" value="alpha/beta-Hydrolases"/>
    <property type="match status" value="1"/>
</dbReference>
<evidence type="ECO:0000256" key="1">
    <source>
        <dbReference type="ARBA" id="ARBA00005964"/>
    </source>
</evidence>
<dbReference type="Proteomes" id="UP001175001">
    <property type="component" value="Unassembled WGS sequence"/>
</dbReference>
<dbReference type="EC" id="3.1.1.-" evidence="3"/>
<evidence type="ECO:0000313" key="5">
    <source>
        <dbReference type="EMBL" id="KAK0647302.1"/>
    </source>
</evidence>
<dbReference type="InterPro" id="IPR029058">
    <property type="entry name" value="AB_hydrolase_fold"/>
</dbReference>
<feature type="chain" id="PRO_5041481107" description="Carboxylic ester hydrolase" evidence="3">
    <location>
        <begin position="17"/>
        <end position="504"/>
    </location>
</feature>
<dbReference type="EMBL" id="JAUJDW010000052">
    <property type="protein sequence ID" value="KAK0647302.1"/>
    <property type="molecule type" value="Genomic_DNA"/>
</dbReference>
<evidence type="ECO:0000313" key="6">
    <source>
        <dbReference type="Proteomes" id="UP001175001"/>
    </source>
</evidence>
<dbReference type="PROSITE" id="PS00122">
    <property type="entry name" value="CARBOXYLESTERASE_B_1"/>
    <property type="match status" value="1"/>
</dbReference>
<dbReference type="PANTHER" id="PTHR43918">
    <property type="entry name" value="ACETYLCHOLINESTERASE"/>
    <property type="match status" value="1"/>
</dbReference>
<keyword evidence="2 3" id="KW-0378">Hydrolase</keyword>
<sequence>MRSLAGLFLAQSLAAALPSAHTRVANSDLLVDTSLFKVQGKLADNTTTVRFFGGIPYAEPPVGTARFRPPVTKEPEADVVDATKFGPSCIQLDTGTATVYTEYLSGFLLTPGQTQSEDCLSLNIWAPRALNASSELLPVMIWIHGGGFTGGGSASPYKYGTNIVRDHQDVIVVALNYRVTIFGFPNAAALNGEHLNPGLEDQRKAVEWVSENIRAFGGDPDRMILFGQSAGGMSVDKYAYAYPTDPLVSGLIAQSGLADSGLTKVDAAGTNFTYVSEQIGCSVASDDEVLACMQQAPAADIIAVLNTYNATANGGRALSFTPAADGLTNFADYEERQEQGLFARVPTLITQVDNEGATLVSLPEGDAAPNQSAVDAITRNLATCPGARGAAARVKAGVPVWRARYFGEWPNLNPLEWLGAYHSSDIPMVFGTSDLLGSNTALEKQTSEYMQGAWVAFAKDPENGLKDQYAWPTYGADTESLVQLGYEGNAGAVFAKGDAFDESC</sequence>
<dbReference type="InterPro" id="IPR019826">
    <property type="entry name" value="Carboxylesterase_B_AS"/>
</dbReference>
<evidence type="ECO:0000259" key="4">
    <source>
        <dbReference type="Pfam" id="PF00135"/>
    </source>
</evidence>
<protein>
    <recommendedName>
        <fullName evidence="3">Carboxylic ester hydrolase</fullName>
        <ecNumber evidence="3">3.1.1.-</ecNumber>
    </recommendedName>
</protein>
<feature type="signal peptide" evidence="3">
    <location>
        <begin position="1"/>
        <end position="16"/>
    </location>
</feature>